<dbReference type="PANTHER" id="PTHR43420">
    <property type="entry name" value="ACETYLTRANSFERASE"/>
    <property type="match status" value="1"/>
</dbReference>
<gene>
    <name evidence="4" type="ORF">SAMN05421543_103118</name>
</gene>
<dbReference type="RefSeq" id="WP_074949963.1">
    <property type="nucleotide sequence ID" value="NZ_FPBV01000003.1"/>
</dbReference>
<dbReference type="SUPFAM" id="SSF55729">
    <property type="entry name" value="Acyl-CoA N-acyltransferases (Nat)"/>
    <property type="match status" value="1"/>
</dbReference>
<feature type="domain" description="N-acetyltransferase" evidence="3">
    <location>
        <begin position="1"/>
        <end position="167"/>
    </location>
</feature>
<evidence type="ECO:0000256" key="2">
    <source>
        <dbReference type="ARBA" id="ARBA00023315"/>
    </source>
</evidence>
<keyword evidence="5" id="KW-1185">Reference proteome</keyword>
<protein>
    <submittedName>
        <fullName evidence="4">Acetyltransferase (GNAT) family protein</fullName>
    </submittedName>
</protein>
<proteinExistence type="predicted"/>
<dbReference type="InterPro" id="IPR050680">
    <property type="entry name" value="YpeA/RimI_acetyltransf"/>
</dbReference>
<dbReference type="InterPro" id="IPR016181">
    <property type="entry name" value="Acyl_CoA_acyltransferase"/>
</dbReference>
<reference evidence="5" key="1">
    <citation type="submission" date="2016-10" db="EMBL/GenBank/DDBJ databases">
        <authorList>
            <person name="Varghese N."/>
        </authorList>
    </citation>
    <scope>NUCLEOTIDE SEQUENCE [LARGE SCALE GENOMIC DNA]</scope>
    <source>
        <strain evidence="5">DSM 17980</strain>
    </source>
</reference>
<dbReference type="STRING" id="392015.SAMN05421543_103118"/>
<evidence type="ECO:0000313" key="5">
    <source>
        <dbReference type="Proteomes" id="UP000183508"/>
    </source>
</evidence>
<dbReference type="InterPro" id="IPR000182">
    <property type="entry name" value="GNAT_dom"/>
</dbReference>
<evidence type="ECO:0000259" key="3">
    <source>
        <dbReference type="PROSITE" id="PS51186"/>
    </source>
</evidence>
<sequence>MEMRPLQASDEKSLRALYRVVTRDLRRSGVDQWDWAYPNRFTIRADVKSGRAYGISENGTVIGAVVVNDQWSRKYASIEWTDREGRPAAIHRLAVRPDFQGKGLGRQLLQFAERVAQDEGYTSIRLDVYSGNPDAVTMYQRHGYEHRGEVRYPMRKRPYFCYEKVLK</sequence>
<name>A0A1I7GXH4_9BACL</name>
<dbReference type="PANTHER" id="PTHR43420:SF47">
    <property type="entry name" value="N-ACETYLTRANSFERASE DOMAIN-CONTAINING PROTEIN"/>
    <property type="match status" value="1"/>
</dbReference>
<dbReference type="Proteomes" id="UP000183508">
    <property type="component" value="Unassembled WGS sequence"/>
</dbReference>
<organism evidence="4 5">
    <name type="scientific">Alicyclobacillus macrosporangiidus</name>
    <dbReference type="NCBI Taxonomy" id="392015"/>
    <lineage>
        <taxon>Bacteria</taxon>
        <taxon>Bacillati</taxon>
        <taxon>Bacillota</taxon>
        <taxon>Bacilli</taxon>
        <taxon>Bacillales</taxon>
        <taxon>Alicyclobacillaceae</taxon>
        <taxon>Alicyclobacillus</taxon>
    </lineage>
</organism>
<dbReference type="OrthoDB" id="162775at2"/>
<evidence type="ECO:0000256" key="1">
    <source>
        <dbReference type="ARBA" id="ARBA00022679"/>
    </source>
</evidence>
<dbReference type="PROSITE" id="PS51186">
    <property type="entry name" value="GNAT"/>
    <property type="match status" value="1"/>
</dbReference>
<dbReference type="Pfam" id="PF00583">
    <property type="entry name" value="Acetyltransf_1"/>
    <property type="match status" value="1"/>
</dbReference>
<keyword evidence="2" id="KW-0012">Acyltransferase</keyword>
<dbReference type="Gene3D" id="3.40.630.30">
    <property type="match status" value="1"/>
</dbReference>
<accession>A0A1I7GXH4</accession>
<dbReference type="EMBL" id="FPBV01000003">
    <property type="protein sequence ID" value="SFU53158.1"/>
    <property type="molecule type" value="Genomic_DNA"/>
</dbReference>
<dbReference type="GO" id="GO:0016747">
    <property type="term" value="F:acyltransferase activity, transferring groups other than amino-acyl groups"/>
    <property type="evidence" value="ECO:0007669"/>
    <property type="project" value="InterPro"/>
</dbReference>
<dbReference type="AlphaFoldDB" id="A0A1I7GXH4"/>
<dbReference type="CDD" id="cd04301">
    <property type="entry name" value="NAT_SF"/>
    <property type="match status" value="1"/>
</dbReference>
<evidence type="ECO:0000313" key="4">
    <source>
        <dbReference type="EMBL" id="SFU53158.1"/>
    </source>
</evidence>
<keyword evidence="1 4" id="KW-0808">Transferase</keyword>